<keyword evidence="2" id="KW-0732">Signal</keyword>
<dbReference type="RefSeq" id="WP_149108687.1">
    <property type="nucleotide sequence ID" value="NZ_CP042425.1"/>
</dbReference>
<feature type="compositionally biased region" description="Basic and acidic residues" evidence="1">
    <location>
        <begin position="308"/>
        <end position="319"/>
    </location>
</feature>
<name>A0A5C1A3S4_9BACT</name>
<feature type="compositionally biased region" description="Low complexity" evidence="1">
    <location>
        <begin position="274"/>
        <end position="293"/>
    </location>
</feature>
<proteinExistence type="predicted"/>
<protein>
    <submittedName>
        <fullName evidence="3">RNA polymerase sigma factor</fullName>
    </submittedName>
</protein>
<feature type="signal peptide" evidence="2">
    <location>
        <begin position="1"/>
        <end position="24"/>
    </location>
</feature>
<dbReference type="OrthoDB" id="260154at2"/>
<dbReference type="KEGG" id="lrs:PX52LOC_00599"/>
<dbReference type="AlphaFoldDB" id="A0A5C1A3S4"/>
<keyword evidence="4" id="KW-1185">Reference proteome</keyword>
<evidence type="ECO:0000313" key="3">
    <source>
        <dbReference type="EMBL" id="QEL13741.1"/>
    </source>
</evidence>
<evidence type="ECO:0000256" key="2">
    <source>
        <dbReference type="SAM" id="SignalP"/>
    </source>
</evidence>
<feature type="region of interest" description="Disordered" evidence="1">
    <location>
        <begin position="262"/>
        <end position="345"/>
    </location>
</feature>
<sequence>MTLRRLVGLFAFTALLLSSQLAFAGEGEFDRDGSYKTTNFRTTAPNREMAEKFGDMAEHFRREKAREWLGEEMPNWGQRCPLKVEIRMKDTGGATTFTFGSNGNGRPAVLSQQMHIFGEQKQLLESVLPHEVTHTVLAYYFGQAVPRWADEGGSVLSENENECFTHDIRCRELLNSGRGIRLRMLLGMMTYPKDMIVVYAQGYSICDYLINQHGGRAKFLKFVRAGMNSKNWEAAVHDSYGFESVDDLEEKWIESLRTPPQRVAKAKTNTPTGGTTALASRSSSSEVRMSGLSAVPKLEAPAVVRGVAPDRDERPRQLEAKPANRNNDQPPPIALLLPPEHTPRR</sequence>
<feature type="chain" id="PRO_5022872085" evidence="2">
    <location>
        <begin position="25"/>
        <end position="345"/>
    </location>
</feature>
<dbReference type="Proteomes" id="UP000324974">
    <property type="component" value="Chromosome"/>
</dbReference>
<organism evidence="3 4">
    <name type="scientific">Limnoglobus roseus</name>
    <dbReference type="NCBI Taxonomy" id="2598579"/>
    <lineage>
        <taxon>Bacteria</taxon>
        <taxon>Pseudomonadati</taxon>
        <taxon>Planctomycetota</taxon>
        <taxon>Planctomycetia</taxon>
        <taxon>Gemmatales</taxon>
        <taxon>Gemmataceae</taxon>
        <taxon>Limnoglobus</taxon>
    </lineage>
</organism>
<gene>
    <name evidence="3" type="ORF">PX52LOC_00599</name>
</gene>
<accession>A0A5C1A3S4</accession>
<evidence type="ECO:0000256" key="1">
    <source>
        <dbReference type="SAM" id="MobiDB-lite"/>
    </source>
</evidence>
<evidence type="ECO:0000313" key="4">
    <source>
        <dbReference type="Proteomes" id="UP000324974"/>
    </source>
</evidence>
<dbReference type="EMBL" id="CP042425">
    <property type="protein sequence ID" value="QEL13741.1"/>
    <property type="molecule type" value="Genomic_DNA"/>
</dbReference>
<reference evidence="4" key="1">
    <citation type="submission" date="2019-08" db="EMBL/GenBank/DDBJ databases">
        <title>Limnoglobus roseus gen. nov., sp. nov., a novel freshwater planctomycete with a giant genome from the family Gemmataceae.</title>
        <authorList>
            <person name="Kulichevskaya I.S."/>
            <person name="Naumoff D.G."/>
            <person name="Miroshnikov K."/>
            <person name="Ivanova A."/>
            <person name="Philippov D.A."/>
            <person name="Hakobyan A."/>
            <person name="Rijpstra I.C."/>
            <person name="Sinninghe Damste J.S."/>
            <person name="Liesack W."/>
            <person name="Dedysh S.N."/>
        </authorList>
    </citation>
    <scope>NUCLEOTIDE SEQUENCE [LARGE SCALE GENOMIC DNA]</scope>
    <source>
        <strain evidence="4">PX52</strain>
    </source>
</reference>